<dbReference type="EMBL" id="MK318968">
    <property type="protein sequence ID" value="QCL09179.1"/>
    <property type="molecule type" value="Genomic_DNA"/>
</dbReference>
<geneLocation type="plasmid" evidence="4">
    <name>pColt5.8b</name>
</geneLocation>
<dbReference type="Gene3D" id="3.50.50.60">
    <property type="entry name" value="FAD/NAD(P)-binding domain"/>
    <property type="match status" value="1"/>
</dbReference>
<evidence type="ECO:0000313" key="3">
    <source>
        <dbReference type="EMBL" id="QCL09179.1"/>
    </source>
</evidence>
<dbReference type="AlphaFoldDB" id="A0A7S4ZSC9"/>
<gene>
    <name evidence="3" type="ORF">pC5.7b_312</name>
    <name evidence="4" type="ORF">pC5.8b_323</name>
</gene>
<dbReference type="InterPro" id="IPR036188">
    <property type="entry name" value="FAD/NAD-bd_sf"/>
</dbReference>
<dbReference type="GO" id="GO:0005737">
    <property type="term" value="C:cytoplasm"/>
    <property type="evidence" value="ECO:0007669"/>
    <property type="project" value="TreeGrafter"/>
</dbReference>
<evidence type="ECO:0000313" key="4">
    <source>
        <dbReference type="EMBL" id="QCL09813.1"/>
    </source>
</evidence>
<reference evidence="3" key="1">
    <citation type="submission" date="2018-12" db="EMBL/GenBank/DDBJ databases">
        <title>Three Rhizobium rhizogenes strains isolated from the same crown gall tumor carry diverse plasmids.</title>
        <authorList>
            <person name="Pulawska J."/>
            <person name="Kuzmanovic N."/>
        </authorList>
    </citation>
    <scope>NUCLEOTIDE SEQUENCE</scope>
    <source>
        <strain evidence="3">C5.7</strain>
        <strain evidence="4">Colt5.8</strain>
        <plasmid evidence="3">pC5.7b</plasmid>
        <plasmid evidence="4">pColt5.8b</plasmid>
    </source>
</reference>
<organism evidence="3">
    <name type="scientific">Rhizobium rhizogenes</name>
    <name type="common">Agrobacterium rhizogenes</name>
    <dbReference type="NCBI Taxonomy" id="359"/>
    <lineage>
        <taxon>Bacteria</taxon>
        <taxon>Pseudomonadati</taxon>
        <taxon>Pseudomonadota</taxon>
        <taxon>Alphaproteobacteria</taxon>
        <taxon>Hyphomicrobiales</taxon>
        <taxon>Rhizobiaceae</taxon>
        <taxon>Rhizobium/Agrobacterium group</taxon>
        <taxon>Rhizobium</taxon>
    </lineage>
</organism>
<protein>
    <submittedName>
        <fullName evidence="3">FAD dependent oxidoreductase family protein</fullName>
    </submittedName>
</protein>
<keyword evidence="1" id="KW-0560">Oxidoreductase</keyword>
<accession>A0A7S4ZSC9</accession>
<dbReference type="GO" id="GO:0016491">
    <property type="term" value="F:oxidoreductase activity"/>
    <property type="evidence" value="ECO:0007669"/>
    <property type="project" value="UniProtKB-KW"/>
</dbReference>
<dbReference type="SUPFAM" id="SSF51905">
    <property type="entry name" value="FAD/NAD(P)-binding domain"/>
    <property type="match status" value="1"/>
</dbReference>
<keyword evidence="3" id="KW-0614">Plasmid</keyword>
<sequence>MIAGDIIDNVVVGAGVIGMMIARELAERQSTALVLDRTLVGCGASRFSAGLHIPVGRNPRLRDMAATSETAYRALTDADGTFPTEEIDLVWVSSEANFKKDLATFTEDASPTTSSRSAGATIGPLATRPDSRLIEAKGARFTDVGCLVERLSASLRRSSFVEVWEGTQLTAFEPHEKLVALHLADGRTISTRRLFLAPGPWALESPYAAQSRRWGIRIKKIVCMHIDVVPNEKDCVWYFSEDDAFMLPVKHRNHWLLCFTVDVWNVEPIIGSFSITEAERAQANAILAKFFPHLLPHCNSGRVFCDAYSTEREPMIKALDDAPNIIFAGAANGSGYRFAPAIACQAVCLANEI</sequence>
<dbReference type="InterPro" id="IPR006076">
    <property type="entry name" value="FAD-dep_OxRdtase"/>
</dbReference>
<evidence type="ECO:0000256" key="1">
    <source>
        <dbReference type="ARBA" id="ARBA00023002"/>
    </source>
</evidence>
<dbReference type="PANTHER" id="PTHR13847">
    <property type="entry name" value="SARCOSINE DEHYDROGENASE-RELATED"/>
    <property type="match status" value="1"/>
</dbReference>
<proteinExistence type="predicted"/>
<dbReference type="Gene3D" id="3.30.9.10">
    <property type="entry name" value="D-Amino Acid Oxidase, subunit A, domain 2"/>
    <property type="match status" value="1"/>
</dbReference>
<evidence type="ECO:0000259" key="2">
    <source>
        <dbReference type="Pfam" id="PF01266"/>
    </source>
</evidence>
<dbReference type="EMBL" id="MK318972">
    <property type="protein sequence ID" value="QCL09813.1"/>
    <property type="molecule type" value="Genomic_DNA"/>
</dbReference>
<dbReference type="RefSeq" id="WP_200985109.1">
    <property type="nucleotide sequence ID" value="NZ_MK318968.1"/>
</dbReference>
<geneLocation type="plasmid" evidence="3">
    <name>pC5.7b</name>
</geneLocation>
<feature type="domain" description="FAD dependent oxidoreductase" evidence="2">
    <location>
        <begin position="10"/>
        <end position="343"/>
    </location>
</feature>
<name>A0A7S4ZSC9_RHIRH</name>
<dbReference type="Pfam" id="PF01266">
    <property type="entry name" value="DAO"/>
    <property type="match status" value="1"/>
</dbReference>